<feature type="transmembrane region" description="Helical" evidence="1">
    <location>
        <begin position="124"/>
        <end position="144"/>
    </location>
</feature>
<keyword evidence="1" id="KW-0472">Membrane</keyword>
<proteinExistence type="predicted"/>
<dbReference type="EMBL" id="QLLO01000003">
    <property type="protein sequence ID" value="RAJ16171.1"/>
    <property type="molecule type" value="Genomic_DNA"/>
</dbReference>
<name>A0A327RHT0_9FLAO</name>
<keyword evidence="3" id="KW-1185">Reference proteome</keyword>
<accession>A0A327RHT0</accession>
<feature type="transmembrane region" description="Helical" evidence="1">
    <location>
        <begin position="89"/>
        <end position="109"/>
    </location>
</feature>
<protein>
    <submittedName>
        <fullName evidence="2">Uncharacterized protein DUF3307</fullName>
    </submittedName>
</protein>
<feature type="transmembrane region" description="Helical" evidence="1">
    <location>
        <begin position="212"/>
        <end position="234"/>
    </location>
</feature>
<dbReference type="Pfam" id="PF11750">
    <property type="entry name" value="DUF3307"/>
    <property type="match status" value="1"/>
</dbReference>
<sequence length="236" mass="26854">MMLLVLKLVLAHAIGDFVLQPDKWVKDKAEKKHRSKYLYFHILIHALALLVVLQFNVSYWIGIVSIVVSHYVIDLIKMNLTKKINARHLFLMDQMAHLLIILGVTKYYTSFTLDMSILFGKNSVALFLAIIMLTSISAVIMRLIMSQWVIEDENEDHSLEKAGKYIGILERLFVFGFIVLNQWSAIGLLITAKSVFRFGDLSKSKNRKLTEYVLIGTLLSFGIAIAVGLGYNYVVN</sequence>
<comment type="caution">
    <text evidence="2">The sequence shown here is derived from an EMBL/GenBank/DDBJ whole genome shotgun (WGS) entry which is preliminary data.</text>
</comment>
<gene>
    <name evidence="2" type="ORF">LY08_01026</name>
</gene>
<evidence type="ECO:0000313" key="3">
    <source>
        <dbReference type="Proteomes" id="UP000248703"/>
    </source>
</evidence>
<dbReference type="OrthoDB" id="8536716at2"/>
<reference evidence="2 3" key="1">
    <citation type="submission" date="2018-06" db="EMBL/GenBank/DDBJ databases">
        <title>Genomic Encyclopedia of Archaeal and Bacterial Type Strains, Phase II (KMG-II): from individual species to whole genera.</title>
        <authorList>
            <person name="Goeker M."/>
        </authorList>
    </citation>
    <scope>NUCLEOTIDE SEQUENCE [LARGE SCALE GENOMIC DNA]</scope>
    <source>
        <strain evidence="2 3">DSM 24464</strain>
    </source>
</reference>
<keyword evidence="1" id="KW-1133">Transmembrane helix</keyword>
<evidence type="ECO:0000256" key="1">
    <source>
        <dbReference type="SAM" id="Phobius"/>
    </source>
</evidence>
<feature type="transmembrane region" description="Helical" evidence="1">
    <location>
        <begin position="172"/>
        <end position="192"/>
    </location>
</feature>
<dbReference type="RefSeq" id="WP_111659370.1">
    <property type="nucleotide sequence ID" value="NZ_QLLO01000003.1"/>
</dbReference>
<keyword evidence="1" id="KW-0812">Transmembrane</keyword>
<feature type="transmembrane region" description="Helical" evidence="1">
    <location>
        <begin position="39"/>
        <end position="68"/>
    </location>
</feature>
<dbReference type="AlphaFoldDB" id="A0A327RHT0"/>
<dbReference type="Proteomes" id="UP000248703">
    <property type="component" value="Unassembled WGS sequence"/>
</dbReference>
<dbReference type="InterPro" id="IPR021737">
    <property type="entry name" value="Phage_phiKZ_Orf197"/>
</dbReference>
<evidence type="ECO:0000313" key="2">
    <source>
        <dbReference type="EMBL" id="RAJ16171.1"/>
    </source>
</evidence>
<organism evidence="2 3">
    <name type="scientific">Olleya aquimaris</name>
    <dbReference type="NCBI Taxonomy" id="639310"/>
    <lineage>
        <taxon>Bacteria</taxon>
        <taxon>Pseudomonadati</taxon>
        <taxon>Bacteroidota</taxon>
        <taxon>Flavobacteriia</taxon>
        <taxon>Flavobacteriales</taxon>
        <taxon>Flavobacteriaceae</taxon>
    </lineage>
</organism>